<evidence type="ECO:0000313" key="2">
    <source>
        <dbReference type="Proteomes" id="UP000664398"/>
    </source>
</evidence>
<keyword evidence="2" id="KW-1185">Reference proteome</keyword>
<reference evidence="1" key="1">
    <citation type="submission" date="2021-03" db="EMBL/GenBank/DDBJ databases">
        <title>Leucobacter chromiisoli sp. nov., isolated from chromium-containing soil of chemical plant.</title>
        <authorList>
            <person name="Xu Z."/>
        </authorList>
    </citation>
    <scope>NUCLEOTIDE SEQUENCE</scope>
    <source>
        <strain evidence="1">A2</strain>
    </source>
</reference>
<comment type="caution">
    <text evidence="1">The sequence shown here is derived from an EMBL/GenBank/DDBJ whole genome shotgun (WGS) entry which is preliminary data.</text>
</comment>
<gene>
    <name evidence="1" type="ORF">J4H91_06055</name>
</gene>
<dbReference type="EMBL" id="JAGDYL010000007">
    <property type="protein sequence ID" value="MBO1804880.1"/>
    <property type="molecule type" value="Genomic_DNA"/>
</dbReference>
<accession>A0A939LU70</accession>
<name>A0A939LU70_9MICO</name>
<dbReference type="RefSeq" id="WP_208045366.1">
    <property type="nucleotide sequence ID" value="NZ_JAGDYL010000007.1"/>
</dbReference>
<organism evidence="1 2">
    <name type="scientific">Leucobacter ruminantium</name>
    <dbReference type="NCBI Taxonomy" id="1289170"/>
    <lineage>
        <taxon>Bacteria</taxon>
        <taxon>Bacillati</taxon>
        <taxon>Actinomycetota</taxon>
        <taxon>Actinomycetes</taxon>
        <taxon>Micrococcales</taxon>
        <taxon>Microbacteriaceae</taxon>
        <taxon>Leucobacter</taxon>
    </lineage>
</organism>
<dbReference type="Proteomes" id="UP000664398">
    <property type="component" value="Unassembled WGS sequence"/>
</dbReference>
<dbReference type="AlphaFoldDB" id="A0A939LU70"/>
<proteinExistence type="predicted"/>
<sequence length="386" mass="42482">MSLSPKRTKMPLVLDALALSEHDPQVGSLIDALGGVTFEVAERLIGVPAIRSRRLRFASGGELFFHDDALVAVILHLVPTAFSPRGLDLSEWIPRVDNRSDLDDFKAVFGRQWGFASGGMRYFTVLDGYVRLTVREQELLSVVLSAEDPKLVCPPEDEDCETCGEIPVRLPDGSLDVDASIEALHAGVSERLLREESSWVPLADLRPLHAAGLVAWAESQAVCRSCGRVLCLHLPRSGTPTLVYLPYDAAMRRPLGPIPPVALWGDAERVAADEAGMHYVGHEPGRWFLVEQRGELYLDSRYSAGAYIDSSALVRLDEAELADYRADGHDALTGLARRIEGTAPWTDESPYRSRDLYRGDGGSEYRAAVSAAIRDHTWIAEQRRPG</sequence>
<evidence type="ECO:0000313" key="1">
    <source>
        <dbReference type="EMBL" id="MBO1804880.1"/>
    </source>
</evidence>
<protein>
    <submittedName>
        <fullName evidence="1">Uncharacterized protein</fullName>
    </submittedName>
</protein>